<dbReference type="Pfam" id="PF07714">
    <property type="entry name" value="PK_Tyr_Ser-Thr"/>
    <property type="match status" value="1"/>
</dbReference>
<comment type="caution">
    <text evidence="13">The sequence shown here is derived from an EMBL/GenBank/DDBJ whole genome shotgun (WGS) entry which is preliminary data.</text>
</comment>
<dbReference type="InterPro" id="IPR008266">
    <property type="entry name" value="Tyr_kinase_AS"/>
</dbReference>
<feature type="region of interest" description="Disordered" evidence="10">
    <location>
        <begin position="1056"/>
        <end position="1085"/>
    </location>
</feature>
<evidence type="ECO:0000256" key="3">
    <source>
        <dbReference type="ARBA" id="ARBA00022777"/>
    </source>
</evidence>
<proteinExistence type="inferred from homology"/>
<dbReference type="SUPFAM" id="SSF55550">
    <property type="entry name" value="SH2 domain"/>
    <property type="match status" value="2"/>
</dbReference>
<name>A0A4S2LQS5_OPIFE</name>
<dbReference type="InterPro" id="IPR036860">
    <property type="entry name" value="SH2_dom_sf"/>
</dbReference>
<evidence type="ECO:0000259" key="12">
    <source>
        <dbReference type="PROSITE" id="PS50011"/>
    </source>
</evidence>
<dbReference type="InterPro" id="IPR050198">
    <property type="entry name" value="Non-receptor_tyrosine_kinases"/>
</dbReference>
<dbReference type="InterPro" id="IPR001245">
    <property type="entry name" value="Ser-Thr/Tyr_kinase_cat_dom"/>
</dbReference>
<evidence type="ECO:0000256" key="10">
    <source>
        <dbReference type="SAM" id="MobiDB-lite"/>
    </source>
</evidence>
<dbReference type="SUPFAM" id="SSF56112">
    <property type="entry name" value="Protein kinase-like (PK-like)"/>
    <property type="match status" value="1"/>
</dbReference>
<dbReference type="InterPro" id="IPR020635">
    <property type="entry name" value="Tyr_kinase_cat_dom"/>
</dbReference>
<feature type="binding site" evidence="8">
    <location>
        <position position="803"/>
    </location>
    <ligand>
        <name>ATP</name>
        <dbReference type="ChEBI" id="CHEBI:30616"/>
    </ligand>
</feature>
<feature type="domain" description="SH2" evidence="11">
    <location>
        <begin position="201"/>
        <end position="291"/>
    </location>
</feature>
<evidence type="ECO:0000256" key="9">
    <source>
        <dbReference type="RuleBase" id="RU362096"/>
    </source>
</evidence>
<feature type="compositionally biased region" description="Polar residues" evidence="10">
    <location>
        <begin position="579"/>
        <end position="593"/>
    </location>
</feature>
<sequence>MTHPANFHSISPSQFSSGSTKSSSALVMISAHLLPLLPGAVPPESTLYFHGKITREQAEEQLVAHGAAEGLFLLRESVNRNYVISICHLNRVHHYNVERQQDASYRIQTGHRFLGPVELVQHHSMHLDGFLTLARLPLNRPEGMSPLLLQGLHLDEFEQKLRLKAIEMGLKGRSVDEALGGPMRDHIRYLVLKELHVCQPWYHHCIGRREAERRLVEVGSQEGSFLVRFRKEDGSFVLSLCNQGEPKHYKIEEHLDRWSIEGGQYFETLMEMIDHYHHRQDGLLCKLRQPVVAPSFTRSRSGSSAAPKANEQNTTIPKEDCAVQTNMSSAVSSWNGSQSLPSLSSAPLVAASNGAGEASLVDSSKLKQDLISFADWPNVTRLLAGNQDTASSPITFCPLTDLLKTKSNDNGGPGTVEDRPTCIASAVALFDTRPFPPSPFTPTTPVGDPLADVTPVPTCTSTNPLSVLSLSKSTKADTSTATSLCTANGLSNIFNSPSLFCHNQRPEQQAKLTHYQEKQRRASSGANPRCLEPVRLSDPPVGRATADVNVAIANIVSSAFTPPTREPTHPSILQPDPSPHSSCPLPNTTQSTTQISDSLTKLATFGSDRSLNDTCITTTSSTEAPPQSLHFPPILDSPWEEPDCNEDSIPTNSGGSSCSGCSVLLAAPPLSLPPTCCTNPFLPQFGPQFTPSPGIASPVISQSQSILLGSHSPDVSTFFSAARCVPNSHQQRRRASSFSRTPWSQDLCQENTQMIYDELPPSTFLLSSHSVILKERLGGGNFGHVVKGVYRTPTGQDIPVAVKTLKPDQLANTGEREILAEARNMAQLKHRHIVRLIGVCKDEQLMLVLELAPLGPINKYLKKRPDVPIHTLTELMYQVALGMAYLESCKFVHRDLAARNVLLVTRHFAKISDFGMSKALNFGSDYYRAATAGKWPLKWYAPECIYYFRFDSKSDVWSYGITLWEVYSYGERPYRDMKGAQILAMLDQGLRLSKPSRCPESIYGIMQQCWHFEGVRRPTFAELVLTLSRILKVMPLPAPGSLGVVDCKSQVHNAAEFSPTRRSELRGSGSGGSGANSGASDGPSF</sequence>
<organism evidence="13 14">
    <name type="scientific">Opisthorchis felineus</name>
    <dbReference type="NCBI Taxonomy" id="147828"/>
    <lineage>
        <taxon>Eukaryota</taxon>
        <taxon>Metazoa</taxon>
        <taxon>Spiralia</taxon>
        <taxon>Lophotrochozoa</taxon>
        <taxon>Platyhelminthes</taxon>
        <taxon>Trematoda</taxon>
        <taxon>Digenea</taxon>
        <taxon>Opisthorchiida</taxon>
        <taxon>Opisthorchiata</taxon>
        <taxon>Opisthorchiidae</taxon>
        <taxon>Opisthorchis</taxon>
    </lineage>
</organism>
<dbReference type="STRING" id="147828.A0A4S2LQS5"/>
<reference evidence="13 14" key="1">
    <citation type="journal article" date="2019" name="BMC Genomics">
        <title>New insights from Opisthorchis felineus genome: update on genomics of the epidemiologically important liver flukes.</title>
        <authorList>
            <person name="Ershov N.I."/>
            <person name="Mordvinov V.A."/>
            <person name="Prokhortchouk E.B."/>
            <person name="Pakharukova M.Y."/>
            <person name="Gunbin K.V."/>
            <person name="Ustyantsev K."/>
            <person name="Genaev M.A."/>
            <person name="Blinov A.G."/>
            <person name="Mazur A."/>
            <person name="Boulygina E."/>
            <person name="Tsygankova S."/>
            <person name="Khrameeva E."/>
            <person name="Chekanov N."/>
            <person name="Fan G."/>
            <person name="Xiao A."/>
            <person name="Zhang H."/>
            <person name="Xu X."/>
            <person name="Yang H."/>
            <person name="Solovyev V."/>
            <person name="Lee S.M."/>
            <person name="Liu X."/>
            <person name="Afonnikov D.A."/>
            <person name="Skryabin K.G."/>
        </authorList>
    </citation>
    <scope>NUCLEOTIDE SEQUENCE [LARGE SCALE GENOMIC DNA]</scope>
    <source>
        <strain evidence="13">AK-0245</strain>
        <tissue evidence="13">Whole organism</tissue>
    </source>
</reference>
<dbReference type="CDD" id="cd05060">
    <property type="entry name" value="PTKc_Syk_like"/>
    <property type="match status" value="1"/>
</dbReference>
<feature type="compositionally biased region" description="Polar residues" evidence="10">
    <location>
        <begin position="296"/>
        <end position="316"/>
    </location>
</feature>
<comment type="similarity">
    <text evidence="9">Belongs to the protein kinase superfamily. Tyr protein kinase family.</text>
</comment>
<keyword evidence="1 9" id="KW-0808">Transferase</keyword>
<dbReference type="Pfam" id="PF00017">
    <property type="entry name" value="SH2"/>
    <property type="match status" value="2"/>
</dbReference>
<evidence type="ECO:0000256" key="7">
    <source>
        <dbReference type="PROSITE-ProRule" id="PRU00191"/>
    </source>
</evidence>
<dbReference type="PRINTS" id="PR00401">
    <property type="entry name" value="SH2DOMAIN"/>
</dbReference>
<feature type="domain" description="Protein kinase" evidence="12">
    <location>
        <begin position="771"/>
        <end position="1031"/>
    </location>
</feature>
<evidence type="ECO:0000256" key="8">
    <source>
        <dbReference type="PROSITE-ProRule" id="PRU10141"/>
    </source>
</evidence>
<gene>
    <name evidence="13" type="ORF">CRM22_005814</name>
</gene>
<dbReference type="GO" id="GO:0004715">
    <property type="term" value="F:non-membrane spanning protein tyrosine kinase activity"/>
    <property type="evidence" value="ECO:0007669"/>
    <property type="project" value="UniProtKB-EC"/>
</dbReference>
<evidence type="ECO:0000256" key="1">
    <source>
        <dbReference type="ARBA" id="ARBA00022679"/>
    </source>
</evidence>
<evidence type="ECO:0000256" key="2">
    <source>
        <dbReference type="ARBA" id="ARBA00022741"/>
    </source>
</evidence>
<feature type="region of interest" description="Disordered" evidence="10">
    <location>
        <begin position="296"/>
        <end position="318"/>
    </location>
</feature>
<protein>
    <recommendedName>
        <fullName evidence="9">Tyrosine-protein kinase</fullName>
        <ecNumber evidence="9">2.7.10.2</ecNumber>
    </recommendedName>
</protein>
<dbReference type="FunFam" id="1.10.510.10:FF:000216">
    <property type="entry name" value="Tyrosine-protein kinase SYK"/>
    <property type="match status" value="1"/>
</dbReference>
<evidence type="ECO:0000256" key="6">
    <source>
        <dbReference type="ARBA" id="ARBA00051245"/>
    </source>
</evidence>
<dbReference type="CDD" id="cd00173">
    <property type="entry name" value="SH2"/>
    <property type="match status" value="1"/>
</dbReference>
<dbReference type="PROSITE" id="PS00107">
    <property type="entry name" value="PROTEIN_KINASE_ATP"/>
    <property type="match status" value="1"/>
</dbReference>
<evidence type="ECO:0000256" key="5">
    <source>
        <dbReference type="ARBA" id="ARBA00023137"/>
    </source>
</evidence>
<dbReference type="EMBL" id="SJOL01006485">
    <property type="protein sequence ID" value="TGZ65546.1"/>
    <property type="molecule type" value="Genomic_DNA"/>
</dbReference>
<dbReference type="Proteomes" id="UP000308267">
    <property type="component" value="Unassembled WGS sequence"/>
</dbReference>
<keyword evidence="2 8" id="KW-0547">Nucleotide-binding</keyword>
<evidence type="ECO:0000313" key="14">
    <source>
        <dbReference type="Proteomes" id="UP000308267"/>
    </source>
</evidence>
<dbReference type="InterPro" id="IPR000719">
    <property type="entry name" value="Prot_kinase_dom"/>
</dbReference>
<dbReference type="InterPro" id="IPR000980">
    <property type="entry name" value="SH2"/>
</dbReference>
<accession>A0A4S2LQS5</accession>
<dbReference type="OrthoDB" id="535945at2759"/>
<dbReference type="Gene3D" id="3.30.200.20">
    <property type="entry name" value="Phosphorylase Kinase, domain 1"/>
    <property type="match status" value="1"/>
</dbReference>
<dbReference type="InterPro" id="IPR011009">
    <property type="entry name" value="Kinase-like_dom_sf"/>
</dbReference>
<keyword evidence="14" id="KW-1185">Reference proteome</keyword>
<comment type="catalytic activity">
    <reaction evidence="6 9">
        <text>L-tyrosyl-[protein] + ATP = O-phospho-L-tyrosyl-[protein] + ADP + H(+)</text>
        <dbReference type="Rhea" id="RHEA:10596"/>
        <dbReference type="Rhea" id="RHEA-COMP:10136"/>
        <dbReference type="Rhea" id="RHEA-COMP:20101"/>
        <dbReference type="ChEBI" id="CHEBI:15378"/>
        <dbReference type="ChEBI" id="CHEBI:30616"/>
        <dbReference type="ChEBI" id="CHEBI:46858"/>
        <dbReference type="ChEBI" id="CHEBI:61978"/>
        <dbReference type="ChEBI" id="CHEBI:456216"/>
        <dbReference type="EC" id="2.7.10.2"/>
    </reaction>
</comment>
<feature type="region of interest" description="Disordered" evidence="10">
    <location>
        <begin position="560"/>
        <end position="593"/>
    </location>
</feature>
<keyword evidence="4 8" id="KW-0067">ATP-binding</keyword>
<dbReference type="EC" id="2.7.10.2" evidence="9"/>
<dbReference type="PRINTS" id="PR00109">
    <property type="entry name" value="TYRKINASE"/>
</dbReference>
<feature type="region of interest" description="Disordered" evidence="10">
    <location>
        <begin position="515"/>
        <end position="538"/>
    </location>
</feature>
<dbReference type="SMART" id="SM00219">
    <property type="entry name" value="TyrKc"/>
    <property type="match status" value="1"/>
</dbReference>
<keyword evidence="5 9" id="KW-0829">Tyrosine-protein kinase</keyword>
<dbReference type="SMART" id="SM00252">
    <property type="entry name" value="SH2"/>
    <property type="match status" value="2"/>
</dbReference>
<dbReference type="PANTHER" id="PTHR24418">
    <property type="entry name" value="TYROSINE-PROTEIN KINASE"/>
    <property type="match status" value="1"/>
</dbReference>
<keyword evidence="7" id="KW-0727">SH2 domain</keyword>
<feature type="domain" description="SH2" evidence="11">
    <location>
        <begin position="48"/>
        <end position="142"/>
    </location>
</feature>
<dbReference type="Gene3D" id="1.10.510.10">
    <property type="entry name" value="Transferase(Phosphotransferase) domain 1"/>
    <property type="match status" value="1"/>
</dbReference>
<evidence type="ECO:0000256" key="4">
    <source>
        <dbReference type="ARBA" id="ARBA00022840"/>
    </source>
</evidence>
<dbReference type="PROSITE" id="PS50001">
    <property type="entry name" value="SH2"/>
    <property type="match status" value="2"/>
</dbReference>
<evidence type="ECO:0000313" key="13">
    <source>
        <dbReference type="EMBL" id="TGZ65546.1"/>
    </source>
</evidence>
<dbReference type="Gene3D" id="3.30.505.10">
    <property type="entry name" value="SH2 domain"/>
    <property type="match status" value="2"/>
</dbReference>
<dbReference type="PROSITE" id="PS00109">
    <property type="entry name" value="PROTEIN_KINASE_TYR"/>
    <property type="match status" value="1"/>
</dbReference>
<dbReference type="GO" id="GO:0005524">
    <property type="term" value="F:ATP binding"/>
    <property type="evidence" value="ECO:0007669"/>
    <property type="project" value="UniProtKB-UniRule"/>
</dbReference>
<keyword evidence="3 9" id="KW-0418">Kinase</keyword>
<evidence type="ECO:0000259" key="11">
    <source>
        <dbReference type="PROSITE" id="PS50001"/>
    </source>
</evidence>
<dbReference type="InterPro" id="IPR017441">
    <property type="entry name" value="Protein_kinase_ATP_BS"/>
</dbReference>
<feature type="compositionally biased region" description="Low complexity" evidence="10">
    <location>
        <begin position="1076"/>
        <end position="1085"/>
    </location>
</feature>
<dbReference type="PROSITE" id="PS50011">
    <property type="entry name" value="PROTEIN_KINASE_DOM"/>
    <property type="match status" value="1"/>
</dbReference>
<dbReference type="AlphaFoldDB" id="A0A4S2LQS5"/>